<evidence type="ECO:0000256" key="2">
    <source>
        <dbReference type="ARBA" id="ARBA00005170"/>
    </source>
</evidence>
<evidence type="ECO:0000313" key="9">
    <source>
        <dbReference type="EMBL" id="MCF4101905.1"/>
    </source>
</evidence>
<evidence type="ECO:0000313" key="10">
    <source>
        <dbReference type="Proteomes" id="UP001179363"/>
    </source>
</evidence>
<dbReference type="EMBL" id="JAKGTH010000009">
    <property type="protein sequence ID" value="MCF4101905.1"/>
    <property type="molecule type" value="Genomic_DNA"/>
</dbReference>
<evidence type="ECO:0000256" key="5">
    <source>
        <dbReference type="ARBA" id="ARBA00020164"/>
    </source>
</evidence>
<evidence type="ECO:0000256" key="6">
    <source>
        <dbReference type="ARBA" id="ARBA00022793"/>
    </source>
</evidence>
<keyword evidence="10" id="KW-1185">Reference proteome</keyword>
<keyword evidence="8 9" id="KW-0456">Lyase</keyword>
<keyword evidence="7" id="KW-0005">Acetoin biosynthesis</keyword>
<proteinExistence type="inferred from homology"/>
<keyword evidence="6" id="KW-0210">Decarboxylase</keyword>
<dbReference type="RefSeq" id="WP_236134056.1">
    <property type="nucleotide sequence ID" value="NZ_JAKGTH010000009.1"/>
</dbReference>
<dbReference type="InterPro" id="IPR005128">
    <property type="entry name" value="Acetolactate_a_deCO2ase"/>
</dbReference>
<dbReference type="PROSITE" id="PS51257">
    <property type="entry name" value="PROKAR_LIPOPROTEIN"/>
    <property type="match status" value="1"/>
</dbReference>
<protein>
    <recommendedName>
        <fullName evidence="5">Alpha-acetolactate decarboxylase</fullName>
        <ecNumber evidence="4">4.1.1.5</ecNumber>
    </recommendedName>
</protein>
<dbReference type="PANTHER" id="PTHR35524:SF1">
    <property type="entry name" value="ALPHA-ACETOLACTATE DECARBOXYLASE"/>
    <property type="match status" value="1"/>
</dbReference>
<comment type="caution">
    <text evidence="9">The sequence shown here is derived from an EMBL/GenBank/DDBJ whole genome shotgun (WGS) entry which is preliminary data.</text>
</comment>
<organism evidence="9 10">
    <name type="scientific">Gillisia lutea</name>
    <dbReference type="NCBI Taxonomy" id="2909668"/>
    <lineage>
        <taxon>Bacteria</taxon>
        <taxon>Pseudomonadati</taxon>
        <taxon>Bacteroidota</taxon>
        <taxon>Flavobacteriia</taxon>
        <taxon>Flavobacteriales</taxon>
        <taxon>Flavobacteriaceae</taxon>
        <taxon>Gillisia</taxon>
    </lineage>
</organism>
<evidence type="ECO:0000256" key="7">
    <source>
        <dbReference type="ARBA" id="ARBA00023061"/>
    </source>
</evidence>
<dbReference type="EC" id="4.1.1.5" evidence="4"/>
<name>A0ABS9EG93_9FLAO</name>
<comment type="catalytic activity">
    <reaction evidence="1">
        <text>(2S)-2-acetolactate + H(+) = (R)-acetoin + CO2</text>
        <dbReference type="Rhea" id="RHEA:21580"/>
        <dbReference type="ChEBI" id="CHEBI:15378"/>
        <dbReference type="ChEBI" id="CHEBI:15686"/>
        <dbReference type="ChEBI" id="CHEBI:16526"/>
        <dbReference type="ChEBI" id="CHEBI:58476"/>
        <dbReference type="EC" id="4.1.1.5"/>
    </reaction>
</comment>
<dbReference type="SUPFAM" id="SSF117856">
    <property type="entry name" value="AF0104/ALDC/Ptd012-like"/>
    <property type="match status" value="1"/>
</dbReference>
<gene>
    <name evidence="9" type="ORF">L1I30_09520</name>
</gene>
<evidence type="ECO:0000256" key="1">
    <source>
        <dbReference type="ARBA" id="ARBA00001784"/>
    </source>
</evidence>
<dbReference type="Pfam" id="PF03306">
    <property type="entry name" value="AAL_decarboxy"/>
    <property type="match status" value="1"/>
</dbReference>
<evidence type="ECO:0000256" key="4">
    <source>
        <dbReference type="ARBA" id="ARBA00013204"/>
    </source>
</evidence>
<sequence length="237" mass="26765">MLRKIIQIVSISTLVYSCNSSSQKNEIHDIQIAGAMKNVMWKGELDGIIDLDTLDRKKGLFGIGPQSGLKGEILINNGDIYVSKVISDTTMSVEKNHKVSAPFFVYGNVEKWYDGKLQTIESNRDVEAYLTEEFEKINKPFVFKIIGKIESATIHIQNLPENSKVSSPKDAHVGQINYSLENEKVEVIGFYSKEHQGIFTHHNSYIHMHLITDDGNKMGHLDELNMHDATILLPFKS</sequence>
<evidence type="ECO:0000256" key="8">
    <source>
        <dbReference type="ARBA" id="ARBA00023239"/>
    </source>
</evidence>
<comment type="similarity">
    <text evidence="3">Belongs to the alpha-acetolactate decarboxylase family.</text>
</comment>
<dbReference type="Proteomes" id="UP001179363">
    <property type="component" value="Unassembled WGS sequence"/>
</dbReference>
<evidence type="ECO:0000256" key="3">
    <source>
        <dbReference type="ARBA" id="ARBA00007106"/>
    </source>
</evidence>
<reference evidence="9" key="1">
    <citation type="submission" date="2022-01" db="EMBL/GenBank/DDBJ databases">
        <title>Gillisia lutea sp. nov., isolated from marine plastic residues from the Malvarosa beach (Valencia, Spain).</title>
        <authorList>
            <person name="Vidal-Verdu A."/>
            <person name="Molina-Menor E."/>
            <person name="Satari L."/>
            <person name="Pascual J."/>
            <person name="Pereto J."/>
            <person name="Porcar M."/>
        </authorList>
    </citation>
    <scope>NUCLEOTIDE SEQUENCE</scope>
    <source>
        <strain evidence="9">M10.2A</strain>
    </source>
</reference>
<comment type="pathway">
    <text evidence="2">Polyol metabolism; (R,R)-butane-2,3-diol biosynthesis; (R,R)-butane-2,3-diol from pyruvate: step 2/3.</text>
</comment>
<dbReference type="GO" id="GO:0047605">
    <property type="term" value="F:acetolactate decarboxylase activity"/>
    <property type="evidence" value="ECO:0007669"/>
    <property type="project" value="UniProtKB-EC"/>
</dbReference>
<accession>A0ABS9EG93</accession>
<dbReference type="Gene3D" id="3.30.1330.80">
    <property type="entry name" value="Hypothetical protein, similar to alpha- acetolactate decarboxylase, domain 2"/>
    <property type="match status" value="1"/>
</dbReference>
<dbReference type="PANTHER" id="PTHR35524">
    <property type="entry name" value="ALPHA-ACETOLACTATE DECARBOXYLASE"/>
    <property type="match status" value="1"/>
</dbReference>